<dbReference type="GO" id="GO:0047936">
    <property type="term" value="F:glucose 1-dehydrogenase [NAD(P)+] activity"/>
    <property type="evidence" value="ECO:0007669"/>
    <property type="project" value="UniProtKB-EC"/>
</dbReference>
<dbReference type="InterPro" id="IPR020904">
    <property type="entry name" value="Sc_DH/Rdtase_CS"/>
</dbReference>
<accession>A0ABR7L422</accession>
<name>A0ABR7L422_9PSEU</name>
<dbReference type="PANTHER" id="PTHR24321:SF8">
    <property type="entry name" value="ESTRADIOL 17-BETA-DEHYDROGENASE 8-RELATED"/>
    <property type="match status" value="1"/>
</dbReference>
<evidence type="ECO:0000256" key="2">
    <source>
        <dbReference type="ARBA" id="ARBA00023002"/>
    </source>
</evidence>
<dbReference type="InterPro" id="IPR002347">
    <property type="entry name" value="SDR_fam"/>
</dbReference>
<gene>
    <name evidence="3" type="ORF">GPZ80_09555</name>
</gene>
<dbReference type="EC" id="1.1.1.47" evidence="3"/>
<evidence type="ECO:0000313" key="3">
    <source>
        <dbReference type="EMBL" id="MBC6447414.1"/>
    </source>
</evidence>
<comment type="similarity">
    <text evidence="1">Belongs to the short-chain dehydrogenases/reductases (SDR) family.</text>
</comment>
<dbReference type="PROSITE" id="PS00061">
    <property type="entry name" value="ADH_SHORT"/>
    <property type="match status" value="1"/>
</dbReference>
<dbReference type="PANTHER" id="PTHR24321">
    <property type="entry name" value="DEHYDROGENASES, SHORT CHAIN"/>
    <property type="match status" value="1"/>
</dbReference>
<dbReference type="SUPFAM" id="SSF51735">
    <property type="entry name" value="NAD(P)-binding Rossmann-fold domains"/>
    <property type="match status" value="1"/>
</dbReference>
<keyword evidence="2 3" id="KW-0560">Oxidoreductase</keyword>
<reference evidence="3 4" key="1">
    <citation type="submission" date="2020-06" db="EMBL/GenBank/DDBJ databases">
        <title>Actinokineospora xiongansis sp. nov., isolated from soil of Baiyangdian.</title>
        <authorList>
            <person name="Zhang X."/>
        </authorList>
    </citation>
    <scope>NUCLEOTIDE SEQUENCE [LARGE SCALE GENOMIC DNA]</scope>
    <source>
        <strain evidence="3 4">HBU206404</strain>
    </source>
</reference>
<comment type="caution">
    <text evidence="3">The sequence shown here is derived from an EMBL/GenBank/DDBJ whole genome shotgun (WGS) entry which is preliminary data.</text>
</comment>
<dbReference type="NCBIfam" id="NF005559">
    <property type="entry name" value="PRK07231.1"/>
    <property type="match status" value="1"/>
</dbReference>
<dbReference type="Proteomes" id="UP000734823">
    <property type="component" value="Unassembled WGS sequence"/>
</dbReference>
<dbReference type="Pfam" id="PF13561">
    <property type="entry name" value="adh_short_C2"/>
    <property type="match status" value="1"/>
</dbReference>
<protein>
    <submittedName>
        <fullName evidence="3">Glucose 1-dehydrogenase</fullName>
        <ecNumber evidence="3">1.1.1.47</ecNumber>
    </submittedName>
</protein>
<evidence type="ECO:0000313" key="4">
    <source>
        <dbReference type="Proteomes" id="UP000734823"/>
    </source>
</evidence>
<dbReference type="InterPro" id="IPR036291">
    <property type="entry name" value="NAD(P)-bd_dom_sf"/>
</dbReference>
<keyword evidence="4" id="KW-1185">Reference proteome</keyword>
<evidence type="ECO:0000256" key="1">
    <source>
        <dbReference type="ARBA" id="ARBA00006484"/>
    </source>
</evidence>
<dbReference type="EMBL" id="JABVED010000004">
    <property type="protein sequence ID" value="MBC6447414.1"/>
    <property type="molecule type" value="Genomic_DNA"/>
</dbReference>
<proteinExistence type="inferred from homology"/>
<organism evidence="3 4">
    <name type="scientific">Actinokineospora xionganensis</name>
    <dbReference type="NCBI Taxonomy" id="2684470"/>
    <lineage>
        <taxon>Bacteria</taxon>
        <taxon>Bacillati</taxon>
        <taxon>Actinomycetota</taxon>
        <taxon>Actinomycetes</taxon>
        <taxon>Pseudonocardiales</taxon>
        <taxon>Pseudonocardiaceae</taxon>
        <taxon>Actinokineospora</taxon>
    </lineage>
</organism>
<dbReference type="PRINTS" id="PR00080">
    <property type="entry name" value="SDRFAMILY"/>
</dbReference>
<dbReference type="Gene3D" id="3.40.50.720">
    <property type="entry name" value="NAD(P)-binding Rossmann-like Domain"/>
    <property type="match status" value="1"/>
</dbReference>
<dbReference type="PRINTS" id="PR00081">
    <property type="entry name" value="GDHRDH"/>
</dbReference>
<sequence>MGEVSRGTGLEDKIVMITGAGSGIGRAAVAAFTDAGAIVVAAGRRVEPLRESLELAGIDQSRSLVLTCDVTDEDSVAAAVDATVERFGGLDAAVNTAGTFGPIGPIAESRLEDASDVVAVNLIGMWLCVKHQARAMIAAGGGAIVTTGSVASLIGHSGSPMYAATKHGVVGLTKAAALQLAPHRIRVNAVCPGSTDTPMLRELYPSADQFDARAKRAPLGRVGEPAEVAAAAVWLASPHSSYVTGQALAVDGGVTAGSAAPVRSAT</sequence>
<dbReference type="CDD" id="cd05233">
    <property type="entry name" value="SDR_c"/>
    <property type="match status" value="1"/>
</dbReference>